<dbReference type="Gene3D" id="2.60.120.620">
    <property type="entry name" value="q2cbj1_9rhob like domain"/>
    <property type="match status" value="1"/>
</dbReference>
<dbReference type="Proteomes" id="UP001189429">
    <property type="component" value="Unassembled WGS sequence"/>
</dbReference>
<accession>A0ABN9SN17</accession>
<sequence length="208" mass="23686">MPRQGLVSCTCWLACFVLTPISAWDEAERMRRFCQRHRGYAAARNPGDLNATFEPILRGEVFQEYSPRIHSTDPWVVYFEELLSEAEVQALEANMFDHKAQEFFRSGGGVDGRHQYRNSETAMCEGRCDEDPSIRRLRERASKISRAPVENFALSEALRYRDGMFTRNTTTTDSSSTTFRAGLGYTLGSYICQETAWKAAPPSSRGWT</sequence>
<organism evidence="2 3">
    <name type="scientific">Prorocentrum cordatum</name>
    <dbReference type="NCBI Taxonomy" id="2364126"/>
    <lineage>
        <taxon>Eukaryota</taxon>
        <taxon>Sar</taxon>
        <taxon>Alveolata</taxon>
        <taxon>Dinophyceae</taxon>
        <taxon>Prorocentrales</taxon>
        <taxon>Prorocentraceae</taxon>
        <taxon>Prorocentrum</taxon>
    </lineage>
</organism>
<feature type="signal peptide" evidence="1">
    <location>
        <begin position="1"/>
        <end position="23"/>
    </location>
</feature>
<reference evidence="2" key="1">
    <citation type="submission" date="2023-10" db="EMBL/GenBank/DDBJ databases">
        <authorList>
            <person name="Chen Y."/>
            <person name="Shah S."/>
            <person name="Dougan E. K."/>
            <person name="Thang M."/>
            <person name="Chan C."/>
        </authorList>
    </citation>
    <scope>NUCLEOTIDE SEQUENCE [LARGE SCALE GENOMIC DNA]</scope>
</reference>
<feature type="chain" id="PRO_5045391157" evidence="1">
    <location>
        <begin position="24"/>
        <end position="208"/>
    </location>
</feature>
<name>A0ABN9SN17_9DINO</name>
<gene>
    <name evidence="2" type="ORF">PCOR1329_LOCUS31002</name>
</gene>
<keyword evidence="3" id="KW-1185">Reference proteome</keyword>
<dbReference type="EMBL" id="CAUYUJ010012091">
    <property type="protein sequence ID" value="CAK0833235.1"/>
    <property type="molecule type" value="Genomic_DNA"/>
</dbReference>
<evidence type="ECO:0000313" key="2">
    <source>
        <dbReference type="EMBL" id="CAK0833235.1"/>
    </source>
</evidence>
<evidence type="ECO:0000313" key="3">
    <source>
        <dbReference type="Proteomes" id="UP001189429"/>
    </source>
</evidence>
<evidence type="ECO:0000256" key="1">
    <source>
        <dbReference type="SAM" id="SignalP"/>
    </source>
</evidence>
<keyword evidence="1" id="KW-0732">Signal</keyword>
<proteinExistence type="predicted"/>
<protein>
    <submittedName>
        <fullName evidence="2">Uncharacterized protein</fullName>
    </submittedName>
</protein>
<comment type="caution">
    <text evidence="2">The sequence shown here is derived from an EMBL/GenBank/DDBJ whole genome shotgun (WGS) entry which is preliminary data.</text>
</comment>